<comment type="pathway">
    <text evidence="12">One-carbon metabolism; tetrahydrofolate interconversion.</text>
</comment>
<dbReference type="NCBIfam" id="NF000586">
    <property type="entry name" value="PRK00011.1"/>
    <property type="match status" value="1"/>
</dbReference>
<dbReference type="RefSeq" id="WP_120118440.1">
    <property type="nucleotide sequence ID" value="NZ_BORI01000026.1"/>
</dbReference>
<comment type="similarity">
    <text evidence="4 12">Belongs to the SHMT family.</text>
</comment>
<dbReference type="InterPro" id="IPR049943">
    <property type="entry name" value="Ser_HO-MeTrfase-like"/>
</dbReference>
<dbReference type="GO" id="GO:0005829">
    <property type="term" value="C:cytosol"/>
    <property type="evidence" value="ECO:0007669"/>
    <property type="project" value="TreeGrafter"/>
</dbReference>
<dbReference type="EMBL" id="QYTW02000007">
    <property type="protein sequence ID" value="RST59965.1"/>
    <property type="molecule type" value="Genomic_DNA"/>
</dbReference>
<feature type="site" description="Plays an important role in substrate specificity" evidence="12">
    <location>
        <position position="225"/>
    </location>
</feature>
<evidence type="ECO:0000256" key="1">
    <source>
        <dbReference type="ARBA" id="ARBA00001528"/>
    </source>
</evidence>
<evidence type="ECO:0000313" key="15">
    <source>
        <dbReference type="EMBL" id="RST59965.1"/>
    </source>
</evidence>
<evidence type="ECO:0000256" key="2">
    <source>
        <dbReference type="ARBA" id="ARBA00001933"/>
    </source>
</evidence>
<dbReference type="HAMAP" id="MF_00051">
    <property type="entry name" value="SHMT"/>
    <property type="match status" value="1"/>
</dbReference>
<dbReference type="PROSITE" id="PS00096">
    <property type="entry name" value="SHMT"/>
    <property type="match status" value="1"/>
</dbReference>
<feature type="modified residue" description="N6-(pyridoxal phosphate)lysine" evidence="12 13">
    <location>
        <position position="226"/>
    </location>
</feature>
<keyword evidence="6 12" id="KW-0963">Cytoplasm</keyword>
<dbReference type="InterPro" id="IPR015421">
    <property type="entry name" value="PyrdxlP-dep_Trfase_major"/>
</dbReference>
<evidence type="ECO:0000256" key="10">
    <source>
        <dbReference type="ARBA" id="ARBA00022898"/>
    </source>
</evidence>
<dbReference type="GO" id="GO:0008168">
    <property type="term" value="F:methyltransferase activity"/>
    <property type="evidence" value="ECO:0007669"/>
    <property type="project" value="UniProtKB-KW"/>
</dbReference>
<dbReference type="Pfam" id="PF00464">
    <property type="entry name" value="SHMT"/>
    <property type="match status" value="1"/>
</dbReference>
<keyword evidence="7 12" id="KW-0554">One-carbon metabolism</keyword>
<feature type="binding site" evidence="12">
    <location>
        <position position="117"/>
    </location>
    <ligand>
        <name>(6S)-5,6,7,8-tetrahydrofolate</name>
        <dbReference type="ChEBI" id="CHEBI:57453"/>
    </ligand>
</feature>
<dbReference type="OrthoDB" id="9803846at2"/>
<evidence type="ECO:0000256" key="4">
    <source>
        <dbReference type="ARBA" id="ARBA00006376"/>
    </source>
</evidence>
<evidence type="ECO:0000256" key="3">
    <source>
        <dbReference type="ARBA" id="ARBA00004496"/>
    </source>
</evidence>
<dbReference type="Gene3D" id="3.40.640.10">
    <property type="entry name" value="Type I PLP-dependent aspartate aminotransferase-like (Major domain)"/>
    <property type="match status" value="1"/>
</dbReference>
<dbReference type="PIRSF" id="PIRSF000412">
    <property type="entry name" value="SHMT"/>
    <property type="match status" value="1"/>
</dbReference>
<feature type="binding site" evidence="12">
    <location>
        <begin position="121"/>
        <end position="123"/>
    </location>
    <ligand>
        <name>(6S)-5,6,7,8-tetrahydrofolate</name>
        <dbReference type="ChEBI" id="CHEBI:57453"/>
    </ligand>
</feature>
<name>A0A429X937_SIMTE</name>
<dbReference type="SUPFAM" id="SSF53383">
    <property type="entry name" value="PLP-dependent transferases"/>
    <property type="match status" value="1"/>
</dbReference>
<dbReference type="GO" id="GO:0030170">
    <property type="term" value="F:pyridoxal phosphate binding"/>
    <property type="evidence" value="ECO:0007669"/>
    <property type="project" value="UniProtKB-UniRule"/>
</dbReference>
<dbReference type="EC" id="2.1.2.1" evidence="12"/>
<keyword evidence="9 12" id="KW-0808">Transferase</keyword>
<evidence type="ECO:0000313" key="16">
    <source>
        <dbReference type="Proteomes" id="UP000287296"/>
    </source>
</evidence>
<dbReference type="CDD" id="cd00378">
    <property type="entry name" value="SHMT"/>
    <property type="match status" value="1"/>
</dbReference>
<evidence type="ECO:0000256" key="12">
    <source>
        <dbReference type="HAMAP-Rule" id="MF_00051"/>
    </source>
</evidence>
<dbReference type="AlphaFoldDB" id="A0A429X937"/>
<dbReference type="InterPro" id="IPR001085">
    <property type="entry name" value="Ser_HO-MeTrfase"/>
</dbReference>
<evidence type="ECO:0000256" key="6">
    <source>
        <dbReference type="ARBA" id="ARBA00022490"/>
    </source>
</evidence>
<evidence type="ECO:0000256" key="11">
    <source>
        <dbReference type="ARBA" id="ARBA00054606"/>
    </source>
</evidence>
<proteinExistence type="inferred from homology"/>
<evidence type="ECO:0000256" key="7">
    <source>
        <dbReference type="ARBA" id="ARBA00022563"/>
    </source>
</evidence>
<comment type="caution">
    <text evidence="12">Lacks conserved residue(s) required for the propagation of feature annotation.</text>
</comment>
<comment type="subcellular location">
    <subcellularLocation>
        <location evidence="3 12">Cytoplasm</location>
    </subcellularLocation>
</comment>
<evidence type="ECO:0000256" key="9">
    <source>
        <dbReference type="ARBA" id="ARBA00022679"/>
    </source>
</evidence>
<organism evidence="15 16">
    <name type="scientific">Siminovitchia terrae</name>
    <name type="common">Bacillus terrae</name>
    <dbReference type="NCBI Taxonomy" id="1914933"/>
    <lineage>
        <taxon>Bacteria</taxon>
        <taxon>Bacillati</taxon>
        <taxon>Bacillota</taxon>
        <taxon>Bacilli</taxon>
        <taxon>Bacillales</taxon>
        <taxon>Bacillaceae</taxon>
        <taxon>Siminovitchia</taxon>
    </lineage>
</organism>
<comment type="pathway">
    <text evidence="12">Amino-acid biosynthesis; glycine biosynthesis; glycine from L-serine: step 1/1.</text>
</comment>
<dbReference type="Proteomes" id="UP000287296">
    <property type="component" value="Unassembled WGS sequence"/>
</dbReference>
<dbReference type="InterPro" id="IPR015424">
    <property type="entry name" value="PyrdxlP-dep_Trfase"/>
</dbReference>
<dbReference type="PANTHER" id="PTHR11680:SF35">
    <property type="entry name" value="SERINE HYDROXYMETHYLTRANSFERASE 1"/>
    <property type="match status" value="1"/>
</dbReference>
<comment type="catalytic activity">
    <reaction evidence="1 12">
        <text>(6R)-5,10-methylene-5,6,7,8-tetrahydrofolate + glycine + H2O = (6S)-5,6,7,8-tetrahydrofolate + L-serine</text>
        <dbReference type="Rhea" id="RHEA:15481"/>
        <dbReference type="ChEBI" id="CHEBI:15377"/>
        <dbReference type="ChEBI" id="CHEBI:15636"/>
        <dbReference type="ChEBI" id="CHEBI:33384"/>
        <dbReference type="ChEBI" id="CHEBI:57305"/>
        <dbReference type="ChEBI" id="CHEBI:57453"/>
        <dbReference type="EC" id="2.1.2.1"/>
    </reaction>
</comment>
<comment type="function">
    <text evidence="11">Catalyzes the reversible interconversion of serine and glycine with tetrahydrofolate (THF) serving as the one-carbon carrier. This reaction serves as the major source of one-carbon groups required for the biosynthesis of purines, thymidylate, methionine, and other important biomolecules. Also exhibits THF-independent aldolase activity toward beta-hydroxyamino acids, producing glycine and aldehydes, via a retro-aldol mechanism. Thus, is able to catalyze the cleavage of L-allo-threonine.</text>
</comment>
<dbReference type="InterPro" id="IPR039429">
    <property type="entry name" value="SHMT-like_dom"/>
</dbReference>
<dbReference type="FunFam" id="3.90.1150.10:FF:000003">
    <property type="entry name" value="Serine hydroxymethyltransferase"/>
    <property type="match status" value="1"/>
</dbReference>
<feature type="domain" description="Serine hydroxymethyltransferase-like" evidence="14">
    <location>
        <begin position="4"/>
        <end position="380"/>
    </location>
</feature>
<dbReference type="GO" id="GO:0019264">
    <property type="term" value="P:glycine biosynthetic process from serine"/>
    <property type="evidence" value="ECO:0007669"/>
    <property type="project" value="UniProtKB-UniRule"/>
</dbReference>
<dbReference type="GO" id="GO:0004372">
    <property type="term" value="F:glycine hydroxymethyltransferase activity"/>
    <property type="evidence" value="ECO:0007669"/>
    <property type="project" value="UniProtKB-UniRule"/>
</dbReference>
<evidence type="ECO:0000256" key="5">
    <source>
        <dbReference type="ARBA" id="ARBA00011738"/>
    </source>
</evidence>
<dbReference type="FunFam" id="3.40.640.10:FF:000001">
    <property type="entry name" value="Serine hydroxymethyltransferase"/>
    <property type="match status" value="1"/>
</dbReference>
<sequence>MRHLRKQDPDIATATKLELMRQRNKIELIASENFVSEAVMEAMGTVLTNKYAEGYPGKRYYGGCDYVDIVEELARQRVKELFCAEHANVQPHSGAQANMAVYFAAVEFGDTILGMDLSHGGHLTHGSPVNASGKMYNFIPYGVNDKTFRIDFDEVRKLAHKHKPRMIVVGASAYPRMIDFEQFAQIAEEVGALFLVDMAHIAGIVATGLHPSPVPYADFVTTTTHKTLRGPRGGVILCRKSWARAIDKAVFPTTQGGPLMHMIAAKAVAFGENAKPEFKTYIERVVQNAKVLAEALMAEDLQVISGGTDNHLILLDLRNIGLTGKQAQQLLDDIGITVNKNTIPFDTTSPLITSGIRIGTPAVTTRGMGPEEMKVIAGIIAQALKNPSCSEIQEKMSDKVKGITSRFPLYESKLSRI</sequence>
<comment type="cofactor">
    <cofactor evidence="2 12 13">
        <name>pyridoxal 5'-phosphate</name>
        <dbReference type="ChEBI" id="CHEBI:597326"/>
    </cofactor>
</comment>
<keyword evidence="10 12" id="KW-0663">Pyridoxal phosphate</keyword>
<comment type="subunit">
    <text evidence="5 12">Homodimer.</text>
</comment>
<evidence type="ECO:0000259" key="14">
    <source>
        <dbReference type="Pfam" id="PF00464"/>
    </source>
</evidence>
<dbReference type="UniPathway" id="UPA00288">
    <property type="reaction ID" value="UER01023"/>
</dbReference>
<evidence type="ECO:0000256" key="13">
    <source>
        <dbReference type="PIRSR" id="PIRSR000412-50"/>
    </source>
</evidence>
<dbReference type="GO" id="GO:0035999">
    <property type="term" value="P:tetrahydrofolate interconversion"/>
    <property type="evidence" value="ECO:0007669"/>
    <property type="project" value="UniProtKB-UniRule"/>
</dbReference>
<protein>
    <recommendedName>
        <fullName evidence="12">Serine hydroxymethyltransferase</fullName>
        <shortName evidence="12">SHMT</shortName>
        <shortName evidence="12">Serine methylase</shortName>
        <ecNumber evidence="12">2.1.2.1</ecNumber>
    </recommendedName>
</protein>
<dbReference type="PANTHER" id="PTHR11680">
    <property type="entry name" value="SERINE HYDROXYMETHYLTRANSFERASE"/>
    <property type="match status" value="1"/>
</dbReference>
<accession>A0A429X937</accession>
<dbReference type="InterPro" id="IPR019798">
    <property type="entry name" value="Ser_HO-MeTrfase_PLP_BS"/>
</dbReference>
<dbReference type="UniPathway" id="UPA00193"/>
<keyword evidence="8 12" id="KW-0028">Amino-acid biosynthesis</keyword>
<comment type="caution">
    <text evidence="15">The sequence shown here is derived from an EMBL/GenBank/DDBJ whole genome shotgun (WGS) entry which is preliminary data.</text>
</comment>
<dbReference type="GO" id="GO:0032259">
    <property type="term" value="P:methylation"/>
    <property type="evidence" value="ECO:0007669"/>
    <property type="project" value="UniProtKB-KW"/>
</dbReference>
<dbReference type="InterPro" id="IPR015422">
    <property type="entry name" value="PyrdxlP-dep_Trfase_small"/>
</dbReference>
<dbReference type="Gene3D" id="3.90.1150.10">
    <property type="entry name" value="Aspartate Aminotransferase, domain 1"/>
    <property type="match status" value="1"/>
</dbReference>
<reference evidence="15 16" key="1">
    <citation type="submission" date="2018-12" db="EMBL/GenBank/DDBJ databases">
        <authorList>
            <person name="Sun L."/>
            <person name="Chen Z."/>
        </authorList>
    </citation>
    <scope>NUCLEOTIDE SEQUENCE [LARGE SCALE GENOMIC DNA]</scope>
    <source>
        <strain evidence="15 16">LMG 29736</strain>
    </source>
</reference>
<gene>
    <name evidence="12" type="primary">glyA</name>
    <name evidence="15" type="ORF">D5F11_009675</name>
</gene>
<evidence type="ECO:0000256" key="8">
    <source>
        <dbReference type="ARBA" id="ARBA00022605"/>
    </source>
</evidence>
<keyword evidence="15" id="KW-0489">Methyltransferase</keyword>